<keyword evidence="1" id="KW-0812">Transmembrane</keyword>
<feature type="transmembrane region" description="Helical" evidence="1">
    <location>
        <begin position="44"/>
        <end position="62"/>
    </location>
</feature>
<dbReference type="EMBL" id="FWFD01000008">
    <property type="protein sequence ID" value="SLM85464.1"/>
    <property type="molecule type" value="Genomic_DNA"/>
</dbReference>
<keyword evidence="1" id="KW-1133">Transmembrane helix</keyword>
<sequence>MEESNNILKEELKKWSDDNVWVTKKVRMDAELDRKNKNKRLNYYLIYYSGALAVMTFLNLSYPDGFKISIWASMISAVLPSVNIFQYKAGYNEEAQDFRKCYLELSKLEIKVKSKILGDNYFGMSDFEDIKEEYENILENHENHTDLDFKKFVQSELSKEKPNKKLKGKISKKDKRKLKWCSIKNVTVQIVLFLIPLIILAFKLFDIEMYQSSTGV</sequence>
<dbReference type="RefSeq" id="WP_086951096.1">
    <property type="nucleotide sequence ID" value="NZ_FWFD01000008.1"/>
</dbReference>
<feature type="transmembrane region" description="Helical" evidence="1">
    <location>
        <begin position="68"/>
        <end position="85"/>
    </location>
</feature>
<evidence type="ECO:0000259" key="2">
    <source>
        <dbReference type="Pfam" id="PF18160"/>
    </source>
</evidence>
<dbReference type="InterPro" id="IPR041115">
    <property type="entry name" value="SLATT_5"/>
</dbReference>
<dbReference type="Pfam" id="PF18160">
    <property type="entry name" value="SLATT_5"/>
    <property type="match status" value="1"/>
</dbReference>
<feature type="domain" description="SMODS and SLOG-associating 2TM effector" evidence="2">
    <location>
        <begin position="14"/>
        <end position="201"/>
    </location>
</feature>
<proteinExistence type="predicted"/>
<dbReference type="Proteomes" id="UP000195918">
    <property type="component" value="Unassembled WGS sequence"/>
</dbReference>
<evidence type="ECO:0000313" key="4">
    <source>
        <dbReference type="Proteomes" id="UP000195918"/>
    </source>
</evidence>
<dbReference type="OrthoDB" id="2970514at2"/>
<evidence type="ECO:0000256" key="1">
    <source>
        <dbReference type="SAM" id="Phobius"/>
    </source>
</evidence>
<reference evidence="4" key="1">
    <citation type="submission" date="2017-02" db="EMBL/GenBank/DDBJ databases">
        <authorList>
            <person name="Dridi B."/>
        </authorList>
    </citation>
    <scope>NUCLEOTIDE SEQUENCE [LARGE SCALE GENOMIC DNA]</scope>
    <source>
        <strain evidence="4">bH819</strain>
    </source>
</reference>
<name>A0A1X6WMA7_9ENTE</name>
<evidence type="ECO:0000313" key="3">
    <source>
        <dbReference type="EMBL" id="SLM85464.1"/>
    </source>
</evidence>
<keyword evidence="4" id="KW-1185">Reference proteome</keyword>
<dbReference type="AlphaFoldDB" id="A0A1X6WMA7"/>
<accession>A0A1X6WMA7</accession>
<feature type="transmembrane region" description="Helical" evidence="1">
    <location>
        <begin position="186"/>
        <end position="205"/>
    </location>
</feature>
<gene>
    <name evidence="3" type="ORF">FM121_05150</name>
</gene>
<dbReference type="NCBIfam" id="NF033631">
    <property type="entry name" value="SLATT_5"/>
    <property type="match status" value="1"/>
</dbReference>
<keyword evidence="1" id="KW-0472">Membrane</keyword>
<organism evidence="3 4">
    <name type="scientific">Vagococcus fluvialis bH819</name>
    <dbReference type="NCBI Taxonomy" id="1255619"/>
    <lineage>
        <taxon>Bacteria</taxon>
        <taxon>Bacillati</taxon>
        <taxon>Bacillota</taxon>
        <taxon>Bacilli</taxon>
        <taxon>Lactobacillales</taxon>
        <taxon>Enterococcaceae</taxon>
        <taxon>Vagococcus</taxon>
    </lineage>
</organism>
<protein>
    <recommendedName>
        <fullName evidence="2">SMODS and SLOG-associating 2TM effector domain-containing protein</fullName>
    </recommendedName>
</protein>